<feature type="domain" description="C2H2-type" evidence="8">
    <location>
        <begin position="79"/>
        <end position="108"/>
    </location>
</feature>
<dbReference type="PROSITE" id="PS00028">
    <property type="entry name" value="ZINC_FINGER_C2H2_1"/>
    <property type="match status" value="3"/>
</dbReference>
<accession>A0AAU9V248</accession>
<keyword evidence="4" id="KW-0862">Zinc</keyword>
<organism evidence="9 10">
    <name type="scientific">Euphydryas editha</name>
    <name type="common">Edith's checkerspot</name>
    <dbReference type="NCBI Taxonomy" id="104508"/>
    <lineage>
        <taxon>Eukaryota</taxon>
        <taxon>Metazoa</taxon>
        <taxon>Ecdysozoa</taxon>
        <taxon>Arthropoda</taxon>
        <taxon>Hexapoda</taxon>
        <taxon>Insecta</taxon>
        <taxon>Pterygota</taxon>
        <taxon>Neoptera</taxon>
        <taxon>Endopterygota</taxon>
        <taxon>Lepidoptera</taxon>
        <taxon>Glossata</taxon>
        <taxon>Ditrysia</taxon>
        <taxon>Papilionoidea</taxon>
        <taxon>Nymphalidae</taxon>
        <taxon>Nymphalinae</taxon>
        <taxon>Euphydryas</taxon>
    </lineage>
</organism>
<evidence type="ECO:0000256" key="7">
    <source>
        <dbReference type="PROSITE-ProRule" id="PRU00042"/>
    </source>
</evidence>
<name>A0AAU9V248_EUPED</name>
<dbReference type="AlphaFoldDB" id="A0AAU9V248"/>
<dbReference type="InterPro" id="IPR036236">
    <property type="entry name" value="Znf_C2H2_sf"/>
</dbReference>
<dbReference type="PANTHER" id="PTHR23235:SF165">
    <property type="entry name" value="TRANSCRIPTION FACTOR BTD"/>
    <property type="match status" value="1"/>
</dbReference>
<proteinExistence type="predicted"/>
<protein>
    <recommendedName>
        <fullName evidence="8">C2H2-type domain-containing protein</fullName>
    </recommendedName>
</protein>
<dbReference type="SMART" id="SM00355">
    <property type="entry name" value="ZnF_C2H2"/>
    <property type="match status" value="3"/>
</dbReference>
<dbReference type="EMBL" id="CAKOGL010000027">
    <property type="protein sequence ID" value="CAH2104253.1"/>
    <property type="molecule type" value="Genomic_DNA"/>
</dbReference>
<dbReference type="InterPro" id="IPR013087">
    <property type="entry name" value="Znf_C2H2_type"/>
</dbReference>
<dbReference type="Pfam" id="PF00096">
    <property type="entry name" value="zf-C2H2"/>
    <property type="match status" value="3"/>
</dbReference>
<feature type="domain" description="C2H2-type" evidence="8">
    <location>
        <begin position="49"/>
        <end position="78"/>
    </location>
</feature>
<comment type="caution">
    <text evidence="9">The sequence shown here is derived from an EMBL/GenBank/DDBJ whole genome shotgun (WGS) entry which is preliminary data.</text>
</comment>
<dbReference type="GO" id="GO:0008270">
    <property type="term" value="F:zinc ion binding"/>
    <property type="evidence" value="ECO:0007669"/>
    <property type="project" value="UniProtKB-KW"/>
</dbReference>
<evidence type="ECO:0000313" key="9">
    <source>
        <dbReference type="EMBL" id="CAH2104253.1"/>
    </source>
</evidence>
<keyword evidence="3 7" id="KW-0863">Zinc-finger</keyword>
<dbReference type="SUPFAM" id="SSF57667">
    <property type="entry name" value="beta-beta-alpha zinc fingers"/>
    <property type="match status" value="1"/>
</dbReference>
<dbReference type="Proteomes" id="UP001153954">
    <property type="component" value="Unassembled WGS sequence"/>
</dbReference>
<evidence type="ECO:0000313" key="10">
    <source>
        <dbReference type="Proteomes" id="UP001153954"/>
    </source>
</evidence>
<gene>
    <name evidence="9" type="ORF">EEDITHA_LOCUS18653</name>
</gene>
<dbReference type="PANTHER" id="PTHR23235">
    <property type="entry name" value="KRUEPPEL-LIKE TRANSCRIPTION FACTOR"/>
    <property type="match status" value="1"/>
</dbReference>
<keyword evidence="1" id="KW-0479">Metal-binding</keyword>
<keyword evidence="2" id="KW-0677">Repeat</keyword>
<evidence type="ECO:0000259" key="8">
    <source>
        <dbReference type="PROSITE" id="PS50157"/>
    </source>
</evidence>
<dbReference type="GO" id="GO:0000978">
    <property type="term" value="F:RNA polymerase II cis-regulatory region sequence-specific DNA binding"/>
    <property type="evidence" value="ECO:0007669"/>
    <property type="project" value="TreeGrafter"/>
</dbReference>
<feature type="domain" description="C2H2-type" evidence="8">
    <location>
        <begin position="109"/>
        <end position="137"/>
    </location>
</feature>
<evidence type="ECO:0000256" key="1">
    <source>
        <dbReference type="ARBA" id="ARBA00022723"/>
    </source>
</evidence>
<dbReference type="GO" id="GO:0000981">
    <property type="term" value="F:DNA-binding transcription factor activity, RNA polymerase II-specific"/>
    <property type="evidence" value="ECO:0007669"/>
    <property type="project" value="TreeGrafter"/>
</dbReference>
<dbReference type="PROSITE" id="PS50157">
    <property type="entry name" value="ZINC_FINGER_C2H2_2"/>
    <property type="match status" value="3"/>
</dbReference>
<evidence type="ECO:0000256" key="6">
    <source>
        <dbReference type="ARBA" id="ARBA00023163"/>
    </source>
</evidence>
<evidence type="ECO:0000256" key="3">
    <source>
        <dbReference type="ARBA" id="ARBA00022771"/>
    </source>
</evidence>
<keyword evidence="6" id="KW-0804">Transcription</keyword>
<evidence type="ECO:0000256" key="4">
    <source>
        <dbReference type="ARBA" id="ARBA00022833"/>
    </source>
</evidence>
<evidence type="ECO:0000256" key="2">
    <source>
        <dbReference type="ARBA" id="ARBA00022737"/>
    </source>
</evidence>
<keyword evidence="10" id="KW-1185">Reference proteome</keyword>
<dbReference type="FunFam" id="3.30.160.60:FF:000032">
    <property type="entry name" value="Krueppel-like factor 4"/>
    <property type="match status" value="1"/>
</dbReference>
<evidence type="ECO:0000256" key="5">
    <source>
        <dbReference type="ARBA" id="ARBA00023015"/>
    </source>
</evidence>
<reference evidence="9" key="1">
    <citation type="submission" date="2022-03" db="EMBL/GenBank/DDBJ databases">
        <authorList>
            <person name="Tunstrom K."/>
        </authorList>
    </citation>
    <scope>NUCLEOTIDE SEQUENCE</scope>
</reference>
<keyword evidence="5" id="KW-0805">Transcription regulation</keyword>
<dbReference type="Gene3D" id="3.30.160.60">
    <property type="entry name" value="Classic Zinc Finger"/>
    <property type="match status" value="3"/>
</dbReference>
<sequence length="193" mass="22199">MLNPEDMKNTESSTCNLTNTGPVTQKGSRCTCLYCKDGMKLVVNGKRRHVCHYTECGKMYFKTSNLLAHLRKHSGEKPFTCDFDLCGKSFRRSDDLLRHRRTHTGEKRFECPECSKRFMRSDHLAQHIVRIHTKNRMTEVATSYCQAMYADSGDDGCDEKMMLTIENMYQGGDEEKLVIIRTGTKIDPDHIDS</sequence>